<evidence type="ECO:0000313" key="2">
    <source>
        <dbReference type="EMBL" id="KFN12227.1"/>
    </source>
</evidence>
<organism evidence="2 3">
    <name type="scientific">Paenibacillus macerans</name>
    <name type="common">Bacillus macerans</name>
    <dbReference type="NCBI Taxonomy" id="44252"/>
    <lineage>
        <taxon>Bacteria</taxon>
        <taxon>Bacillati</taxon>
        <taxon>Bacillota</taxon>
        <taxon>Bacilli</taxon>
        <taxon>Bacillales</taxon>
        <taxon>Paenibacillaceae</taxon>
        <taxon>Paenibacillus</taxon>
    </lineage>
</organism>
<proteinExistence type="predicted"/>
<evidence type="ECO:0000313" key="3">
    <source>
        <dbReference type="Proteomes" id="UP000029278"/>
    </source>
</evidence>
<dbReference type="AlphaFoldDB" id="A0A090ZNP6"/>
<dbReference type="EMBL" id="JMQA01000001">
    <property type="protein sequence ID" value="KFN12227.1"/>
    <property type="molecule type" value="Genomic_DNA"/>
</dbReference>
<feature type="compositionally biased region" description="Basic and acidic residues" evidence="1">
    <location>
        <begin position="53"/>
        <end position="63"/>
    </location>
</feature>
<dbReference type="HOGENOM" id="CLU_207906_0_0_9"/>
<sequence>MLVCTPYITLKNGQKLYAHEKGLEVFCFEVSEEQHKKYLEKKDKRNSKSSNITKDKVKDKDTE</sequence>
<dbReference type="Proteomes" id="UP000029278">
    <property type="component" value="Unassembled WGS sequence"/>
</dbReference>
<dbReference type="PATRIC" id="fig|44252.3.peg.239"/>
<dbReference type="RefSeq" id="WP_036624185.1">
    <property type="nucleotide sequence ID" value="NZ_JAKOBR010000033.1"/>
</dbReference>
<name>A0A090ZNP6_PAEMA</name>
<dbReference type="OrthoDB" id="7028368at2"/>
<protein>
    <submittedName>
        <fullName evidence="2">Uncharacterized protein</fullName>
    </submittedName>
</protein>
<evidence type="ECO:0000256" key="1">
    <source>
        <dbReference type="SAM" id="MobiDB-lite"/>
    </source>
</evidence>
<accession>A0A090ZNP6</accession>
<feature type="region of interest" description="Disordered" evidence="1">
    <location>
        <begin position="38"/>
        <end position="63"/>
    </location>
</feature>
<keyword evidence="3" id="KW-1185">Reference proteome</keyword>
<comment type="caution">
    <text evidence="2">The sequence shown here is derived from an EMBL/GenBank/DDBJ whole genome shotgun (WGS) entry which is preliminary data.</text>
</comment>
<gene>
    <name evidence="2" type="ORF">DJ90_2038</name>
</gene>
<reference evidence="2 3" key="1">
    <citation type="submission" date="2014-04" db="EMBL/GenBank/DDBJ databases">
        <authorList>
            <person name="Bishop-Lilly K.A."/>
            <person name="Broomall S.M."/>
            <person name="Chain P.S."/>
            <person name="Chertkov O."/>
            <person name="Coyne S.R."/>
            <person name="Daligault H.E."/>
            <person name="Davenport K.W."/>
            <person name="Erkkila T."/>
            <person name="Frey K.G."/>
            <person name="Gibbons H.S."/>
            <person name="Gu W."/>
            <person name="Jaissle J."/>
            <person name="Johnson S.L."/>
            <person name="Koroleva G.I."/>
            <person name="Ladner J.T."/>
            <person name="Lo C.-C."/>
            <person name="Minogue T.D."/>
            <person name="Munk C."/>
            <person name="Palacios G.F."/>
            <person name="Redden C.L."/>
            <person name="Rosenzweig C.N."/>
            <person name="Scholz M.B."/>
            <person name="Teshima H."/>
            <person name="Xu Y."/>
        </authorList>
    </citation>
    <scope>NUCLEOTIDE SEQUENCE [LARGE SCALE GENOMIC DNA]</scope>
    <source>
        <strain evidence="2 3">8244</strain>
    </source>
</reference>
<dbReference type="GeneID" id="77008280"/>